<evidence type="ECO:0000313" key="12">
    <source>
        <dbReference type="EMBL" id="SDX71271.1"/>
    </source>
</evidence>
<evidence type="ECO:0000256" key="9">
    <source>
        <dbReference type="PROSITE-ProRule" id="PRU00284"/>
    </source>
</evidence>
<dbReference type="STRING" id="61595.SAMN05421644_11064"/>
<name>A0A1H3DY07_ALLWA</name>
<evidence type="ECO:0000256" key="5">
    <source>
        <dbReference type="ARBA" id="ARBA00022692"/>
    </source>
</evidence>
<gene>
    <name evidence="12" type="ORF">SAMN05421644_11064</name>
</gene>
<dbReference type="Proteomes" id="UP000198672">
    <property type="component" value="Unassembled WGS sequence"/>
</dbReference>
<dbReference type="SUPFAM" id="SSF58104">
    <property type="entry name" value="Methyl-accepting chemotaxis protein (MCP) signaling domain"/>
    <property type="match status" value="1"/>
</dbReference>
<keyword evidence="5 10" id="KW-0812">Transmembrane</keyword>
<keyword evidence="2" id="KW-1003">Cell membrane</keyword>
<dbReference type="EMBL" id="FNOW01000010">
    <property type="protein sequence ID" value="SDX71271.1"/>
    <property type="molecule type" value="Genomic_DNA"/>
</dbReference>
<dbReference type="Pfam" id="PF00015">
    <property type="entry name" value="MCPsignal"/>
    <property type="match status" value="1"/>
</dbReference>
<dbReference type="OrthoDB" id="5573670at2"/>
<evidence type="ECO:0000256" key="10">
    <source>
        <dbReference type="SAM" id="Phobius"/>
    </source>
</evidence>
<organism evidence="12 13">
    <name type="scientific">Allochromatium warmingii</name>
    <name type="common">Chromatium warmingii</name>
    <dbReference type="NCBI Taxonomy" id="61595"/>
    <lineage>
        <taxon>Bacteria</taxon>
        <taxon>Pseudomonadati</taxon>
        <taxon>Pseudomonadota</taxon>
        <taxon>Gammaproteobacteria</taxon>
        <taxon>Chromatiales</taxon>
        <taxon>Chromatiaceae</taxon>
        <taxon>Allochromatium</taxon>
    </lineage>
</organism>
<keyword evidence="4" id="KW-0145">Chemotaxis</keyword>
<dbReference type="GO" id="GO:0007165">
    <property type="term" value="P:signal transduction"/>
    <property type="evidence" value="ECO:0007669"/>
    <property type="project" value="UniProtKB-KW"/>
</dbReference>
<dbReference type="Gene3D" id="1.10.287.950">
    <property type="entry name" value="Methyl-accepting chemotaxis protein"/>
    <property type="match status" value="1"/>
</dbReference>
<dbReference type="PROSITE" id="PS50111">
    <property type="entry name" value="CHEMOTAXIS_TRANSDUC_2"/>
    <property type="match status" value="1"/>
</dbReference>
<evidence type="ECO:0000256" key="4">
    <source>
        <dbReference type="ARBA" id="ARBA00022500"/>
    </source>
</evidence>
<comment type="subcellular location">
    <subcellularLocation>
        <location evidence="1">Cell membrane</location>
        <topology evidence="1">Multi-pass membrane protein</topology>
    </subcellularLocation>
</comment>
<dbReference type="GO" id="GO:0006935">
    <property type="term" value="P:chemotaxis"/>
    <property type="evidence" value="ECO:0007669"/>
    <property type="project" value="UniProtKB-KW"/>
</dbReference>
<protein>
    <submittedName>
        <fullName evidence="12">Methyl-accepting chemotaxis protein</fullName>
    </submittedName>
</protein>
<feature type="transmembrane region" description="Helical" evidence="10">
    <location>
        <begin position="20"/>
        <end position="36"/>
    </location>
</feature>
<evidence type="ECO:0000256" key="7">
    <source>
        <dbReference type="ARBA" id="ARBA00023136"/>
    </source>
</evidence>
<dbReference type="AlphaFoldDB" id="A0A1H3DY07"/>
<sequence length="406" mass="45121">MSPASLRLETLWVALRPQWLPLLVSVLILLQVLFLPDWLPNWASVLLLVLSWSIAWLIVSGTATTTDRLASQHMTELPEERAFRDLVVETDQLFTPLTAELYEAIRQARELISHAASDLYASFNGLSDESKAQQDLVMQLISKSDTNSVTQGELIDINDFLHANSELLAQNVDRLIDMGKHSIRVAHQVDDLSAQMGHIFAQLDAAKRIARQTNLLALNAAIEAARAGEAGRGFAVVAQEVRKLSQDAGEFNDQIRQQVEHAQHVFAETRDIVGRMASQDMNATISAKGSMDDMIVQVQMLNGQMAAGLDHLNLIAERFQSNVGAAVRLLQFEDIARQVLERAEKRIALMERFVAELRLIPLGQVRSDQDIQQAQVRLRALHADLVATAHHAVSQHSMDEGGVELF</sequence>
<evidence type="ECO:0000256" key="8">
    <source>
        <dbReference type="ARBA" id="ARBA00023224"/>
    </source>
</evidence>
<reference evidence="13" key="1">
    <citation type="submission" date="2016-10" db="EMBL/GenBank/DDBJ databases">
        <authorList>
            <person name="Varghese N."/>
            <person name="Submissions S."/>
        </authorList>
    </citation>
    <scope>NUCLEOTIDE SEQUENCE [LARGE SCALE GENOMIC DNA]</scope>
    <source>
        <strain evidence="13">DSM 173</strain>
    </source>
</reference>
<evidence type="ECO:0000256" key="2">
    <source>
        <dbReference type="ARBA" id="ARBA00022475"/>
    </source>
</evidence>
<dbReference type="InterPro" id="IPR004089">
    <property type="entry name" value="MCPsignal_dom"/>
</dbReference>
<evidence type="ECO:0000259" key="11">
    <source>
        <dbReference type="PROSITE" id="PS50111"/>
    </source>
</evidence>
<keyword evidence="3" id="KW-0488">Methylation</keyword>
<evidence type="ECO:0000256" key="1">
    <source>
        <dbReference type="ARBA" id="ARBA00004651"/>
    </source>
</evidence>
<keyword evidence="7 10" id="KW-0472">Membrane</keyword>
<dbReference type="GO" id="GO:0005886">
    <property type="term" value="C:plasma membrane"/>
    <property type="evidence" value="ECO:0007669"/>
    <property type="project" value="UniProtKB-SubCell"/>
</dbReference>
<evidence type="ECO:0000256" key="3">
    <source>
        <dbReference type="ARBA" id="ARBA00022481"/>
    </source>
</evidence>
<evidence type="ECO:0000313" key="13">
    <source>
        <dbReference type="Proteomes" id="UP000198672"/>
    </source>
</evidence>
<evidence type="ECO:0000256" key="6">
    <source>
        <dbReference type="ARBA" id="ARBA00022989"/>
    </source>
</evidence>
<keyword evidence="13" id="KW-1185">Reference proteome</keyword>
<dbReference type="SMART" id="SM00283">
    <property type="entry name" value="MA"/>
    <property type="match status" value="1"/>
</dbReference>
<feature type="transmembrane region" description="Helical" evidence="10">
    <location>
        <begin position="42"/>
        <end position="59"/>
    </location>
</feature>
<feature type="domain" description="Methyl-accepting transducer" evidence="11">
    <location>
        <begin position="108"/>
        <end position="263"/>
    </location>
</feature>
<accession>A0A1H3DY07</accession>
<keyword evidence="8 9" id="KW-0807">Transducer</keyword>
<dbReference type="PANTHER" id="PTHR32089:SF39">
    <property type="entry name" value="METHYL-ACCEPTING CHEMOTAXIS PROTEIN HLYB"/>
    <property type="match status" value="1"/>
</dbReference>
<keyword evidence="6 10" id="KW-1133">Transmembrane helix</keyword>
<proteinExistence type="predicted"/>
<dbReference type="PANTHER" id="PTHR32089">
    <property type="entry name" value="METHYL-ACCEPTING CHEMOTAXIS PROTEIN MCPB"/>
    <property type="match status" value="1"/>
</dbReference>